<evidence type="ECO:0000313" key="2">
    <source>
        <dbReference type="Proteomes" id="UP001226020"/>
    </source>
</evidence>
<sequence length="82" mass="9842">MTDKDFVRFLDYYDREVISLIVEKYGFGEMEALRDFIQSETYQMLADTELKMWDFSPKIIFDLWECEKITGNPRHSIYIKGA</sequence>
<proteinExistence type="predicted"/>
<dbReference type="RefSeq" id="WP_306351729.1">
    <property type="nucleotide sequence ID" value="NZ_JASAWV010000008.1"/>
</dbReference>
<protein>
    <submittedName>
        <fullName evidence="1">Uncharacterized protein</fullName>
    </submittedName>
</protein>
<gene>
    <name evidence="1" type="ORF">QJU57_06540</name>
</gene>
<name>A0AAW8CH59_9PAST</name>
<accession>A0AAW8CH59</accession>
<dbReference type="AlphaFoldDB" id="A0AAW8CH59"/>
<evidence type="ECO:0000313" key="1">
    <source>
        <dbReference type="EMBL" id="MDP8148731.1"/>
    </source>
</evidence>
<organism evidence="1 2">
    <name type="scientific">Phocoenobacter atlanticus subsp. atlanticus</name>
    <dbReference type="NCBI Taxonomy" id="3061285"/>
    <lineage>
        <taxon>Bacteria</taxon>
        <taxon>Pseudomonadati</taxon>
        <taxon>Pseudomonadota</taxon>
        <taxon>Gammaproteobacteria</taxon>
        <taxon>Pasteurellales</taxon>
        <taxon>Pasteurellaceae</taxon>
        <taxon>Phocoenobacter</taxon>
        <taxon>Phocoenobacter atlanticus</taxon>
    </lineage>
</organism>
<reference evidence="1 2" key="1">
    <citation type="journal article" date="2023" name="Front. Microbiol.">
        <title>Phylogeography and host specificity of Pasteurellaceae pathogenic to sea-farmed fish in the north-east Atlantic.</title>
        <authorList>
            <person name="Gulla S."/>
            <person name="Colquhoun D.J."/>
            <person name="Olsen A.B."/>
            <person name="Spilsberg B."/>
            <person name="Lagesen K."/>
            <person name="Aakesson C.P."/>
            <person name="Strom S."/>
            <person name="Manji F."/>
            <person name="Birkbeck T.H."/>
            <person name="Nilsen H.K."/>
        </authorList>
    </citation>
    <scope>NUCLEOTIDE SEQUENCE [LARGE SCALE GENOMIC DNA]</scope>
    <source>
        <strain evidence="1 2">NVIB3131</strain>
    </source>
</reference>
<comment type="caution">
    <text evidence="1">The sequence shown here is derived from an EMBL/GenBank/DDBJ whole genome shotgun (WGS) entry which is preliminary data.</text>
</comment>
<dbReference type="EMBL" id="JASAXT010000010">
    <property type="protein sequence ID" value="MDP8148731.1"/>
    <property type="molecule type" value="Genomic_DNA"/>
</dbReference>
<keyword evidence="2" id="KW-1185">Reference proteome</keyword>
<dbReference type="Proteomes" id="UP001226020">
    <property type="component" value="Unassembled WGS sequence"/>
</dbReference>